<dbReference type="EMBL" id="CP103300">
    <property type="protein sequence ID" value="UYM14258.1"/>
    <property type="molecule type" value="Genomic_DNA"/>
</dbReference>
<gene>
    <name evidence="1" type="ORF">NX720_15275</name>
</gene>
<sequence>MANGKIETGLDLNEWHQSVIDGLKTLKAFKTVAEYPREKKKIVTPAAFLELTAIQAQADDNANTEQLPVTLEAEVRIICGYRTKEVKRYIRLLAAQVAHYLDGQRFGVPSQPARVGGCWPDEFDTELDNYEVWRVVFTQDVLLGATVFDDSGIIPESVYVGFAPDIGKDHEDDYTKVV</sequence>
<evidence type="ECO:0000313" key="1">
    <source>
        <dbReference type="EMBL" id="UYM14258.1"/>
    </source>
</evidence>
<dbReference type="RefSeq" id="WP_262595660.1">
    <property type="nucleotide sequence ID" value="NZ_CP103300.1"/>
</dbReference>
<reference evidence="1" key="1">
    <citation type="submission" date="2022-10" db="EMBL/GenBank/DDBJ databases">
        <title>Completed Genome Sequence of two octocoral isolated bacterium, Endozoicomonas euniceicola EF212T and Endozoicomonas gorgoniicola PS125T.</title>
        <authorList>
            <person name="Chiou Y.-J."/>
            <person name="Chen Y.-H."/>
        </authorList>
    </citation>
    <scope>NUCLEOTIDE SEQUENCE</scope>
    <source>
        <strain evidence="1">EF212</strain>
    </source>
</reference>
<accession>A0ABY6GNH3</accession>
<dbReference type="Proteomes" id="UP001163255">
    <property type="component" value="Chromosome"/>
</dbReference>
<protein>
    <submittedName>
        <fullName evidence="1">Uncharacterized protein</fullName>
    </submittedName>
</protein>
<name>A0ABY6GNH3_9GAMM</name>
<organism evidence="1 2">
    <name type="scientific">Endozoicomonas euniceicola</name>
    <dbReference type="NCBI Taxonomy" id="1234143"/>
    <lineage>
        <taxon>Bacteria</taxon>
        <taxon>Pseudomonadati</taxon>
        <taxon>Pseudomonadota</taxon>
        <taxon>Gammaproteobacteria</taxon>
        <taxon>Oceanospirillales</taxon>
        <taxon>Endozoicomonadaceae</taxon>
        <taxon>Endozoicomonas</taxon>
    </lineage>
</organism>
<proteinExistence type="predicted"/>
<evidence type="ECO:0000313" key="2">
    <source>
        <dbReference type="Proteomes" id="UP001163255"/>
    </source>
</evidence>
<keyword evidence="2" id="KW-1185">Reference proteome</keyword>